<keyword evidence="3" id="KW-0233">DNA recombination</keyword>
<dbReference type="Proteomes" id="UP000009222">
    <property type="component" value="Chromosome"/>
</dbReference>
<evidence type="ECO:0000256" key="1">
    <source>
        <dbReference type="ARBA" id="ARBA00008857"/>
    </source>
</evidence>
<evidence type="ECO:0000259" key="4">
    <source>
        <dbReference type="PROSITE" id="PS51898"/>
    </source>
</evidence>
<evidence type="ECO:0000256" key="3">
    <source>
        <dbReference type="ARBA" id="ARBA00023172"/>
    </source>
</evidence>
<dbReference type="PANTHER" id="PTHR30349">
    <property type="entry name" value="PHAGE INTEGRASE-RELATED"/>
    <property type="match status" value="1"/>
</dbReference>
<gene>
    <name evidence="5" type="ordered locus">TREAZ_0321</name>
</gene>
<sequence>MARSSLSLWKRPTTVPRSFVYYVRIWLPSEKRYSTPKSAAVLAENLGLDMSQLPPSTKTGARKIGEIWLLKGGLKTLKNNPDNPLLADFCLDFWTWDKSEYVEGKIDREQRISKRWCKDSHNRIETHIKPLVTGIRLQEVTAKFLDRIQLKLKKTTKLSTKTINSIMNAVLTPIREAHRFGVIETDPTQNFRSLPLNTKKKGILTTKEFCALLASSWQNEQIRLAVLLARYTGLRMGEVLALAPNDFDIDYEGKPVIWVRKSWSITEGIKSTKTGNTRVVPISDELKNDLLKLHQKNPHDGSFIFWGANENTPFTHRMLGSGFCHQLEKIGIDEATRKARNISFHSLRHMFNSTLRGKIPDPTLRLATGHDDPDMSDHYDHLTDERLSDIRNAQEKYISIKKVE</sequence>
<dbReference type="InterPro" id="IPR002104">
    <property type="entry name" value="Integrase_catalytic"/>
</dbReference>
<dbReference type="KEGG" id="taz:TREAZ_0321"/>
<dbReference type="GO" id="GO:0006310">
    <property type="term" value="P:DNA recombination"/>
    <property type="evidence" value="ECO:0007669"/>
    <property type="project" value="UniProtKB-KW"/>
</dbReference>
<keyword evidence="6" id="KW-1185">Reference proteome</keyword>
<dbReference type="GO" id="GO:0015074">
    <property type="term" value="P:DNA integration"/>
    <property type="evidence" value="ECO:0007669"/>
    <property type="project" value="InterPro"/>
</dbReference>
<name>F5YDK1_LEAAZ</name>
<dbReference type="STRING" id="545695.TREAZ_0321"/>
<keyword evidence="2" id="KW-0238">DNA-binding</keyword>
<comment type="similarity">
    <text evidence="1">Belongs to the 'phage' integrase family.</text>
</comment>
<reference evidence="6" key="1">
    <citation type="submission" date="2009-12" db="EMBL/GenBank/DDBJ databases">
        <title>Complete sequence of Treponema azotonutricium strain ZAS-9.</title>
        <authorList>
            <person name="Tetu S.G."/>
            <person name="Matson E."/>
            <person name="Ren Q."/>
            <person name="Seshadri R."/>
            <person name="Elbourne L."/>
            <person name="Hassan K.A."/>
            <person name="Durkin A."/>
            <person name="Radune D."/>
            <person name="Mohamoud Y."/>
            <person name="Shay R."/>
            <person name="Jin S."/>
            <person name="Zhang X."/>
            <person name="Lucey K."/>
            <person name="Ballor N.R."/>
            <person name="Ottesen E."/>
            <person name="Rosenthal R."/>
            <person name="Allen A."/>
            <person name="Leadbetter J.R."/>
            <person name="Paulsen I.T."/>
        </authorList>
    </citation>
    <scope>NUCLEOTIDE SEQUENCE [LARGE SCALE GENOMIC DNA]</scope>
    <source>
        <strain evidence="6">ATCC BAA-888 / DSM 13862 / ZAS-9</strain>
    </source>
</reference>
<feature type="domain" description="Tyr recombinase" evidence="4">
    <location>
        <begin position="199"/>
        <end position="392"/>
    </location>
</feature>
<organism evidence="5 6">
    <name type="scientific">Leadbettera azotonutricia (strain ATCC BAA-888 / DSM 13862 / ZAS-9)</name>
    <name type="common">Treponema azotonutricium</name>
    <dbReference type="NCBI Taxonomy" id="545695"/>
    <lineage>
        <taxon>Bacteria</taxon>
        <taxon>Pseudomonadati</taxon>
        <taxon>Spirochaetota</taxon>
        <taxon>Spirochaetia</taxon>
        <taxon>Spirochaetales</taxon>
        <taxon>Breznakiellaceae</taxon>
        <taxon>Leadbettera</taxon>
    </lineage>
</organism>
<dbReference type="InParanoid" id="F5YDK1"/>
<dbReference type="InterPro" id="IPR013762">
    <property type="entry name" value="Integrase-like_cat_sf"/>
</dbReference>
<dbReference type="InterPro" id="IPR010998">
    <property type="entry name" value="Integrase_recombinase_N"/>
</dbReference>
<dbReference type="InterPro" id="IPR050090">
    <property type="entry name" value="Tyrosine_recombinase_XerCD"/>
</dbReference>
<dbReference type="InterPro" id="IPR025269">
    <property type="entry name" value="SAM-like_dom"/>
</dbReference>
<protein>
    <submittedName>
        <fullName evidence="5">Site-specific recombinase, phage integrase family</fullName>
    </submittedName>
</protein>
<dbReference type="HOGENOM" id="CLU_053688_0_0_12"/>
<dbReference type="AlphaFoldDB" id="F5YDK1"/>
<dbReference type="RefSeq" id="WP_015711615.1">
    <property type="nucleotide sequence ID" value="NC_015577.1"/>
</dbReference>
<dbReference type="Pfam" id="PF00589">
    <property type="entry name" value="Phage_integrase"/>
    <property type="match status" value="1"/>
</dbReference>
<dbReference type="PANTHER" id="PTHR30349:SF41">
    <property type="entry name" value="INTEGRASE_RECOMBINASE PROTEIN MJ0367-RELATED"/>
    <property type="match status" value="1"/>
</dbReference>
<reference evidence="5 6" key="2">
    <citation type="journal article" date="2011" name="ISME J.">
        <title>RNA-seq reveals cooperative metabolic interactions between two termite-gut spirochete species in co-culture.</title>
        <authorList>
            <person name="Rosenthal A.Z."/>
            <person name="Matson E.G."/>
            <person name="Eldar A."/>
            <person name="Leadbetter J.R."/>
        </authorList>
    </citation>
    <scope>NUCLEOTIDE SEQUENCE [LARGE SCALE GENOMIC DNA]</scope>
    <source>
        <strain evidence="6">ATCC BAA-888 / DSM 13862 / ZAS-9</strain>
    </source>
</reference>
<dbReference type="eggNOG" id="COG0582">
    <property type="taxonomic scope" value="Bacteria"/>
</dbReference>
<accession>F5YDK1</accession>
<evidence type="ECO:0000313" key="5">
    <source>
        <dbReference type="EMBL" id="AEF82833.1"/>
    </source>
</evidence>
<dbReference type="Gene3D" id="1.10.443.10">
    <property type="entry name" value="Intergrase catalytic core"/>
    <property type="match status" value="1"/>
</dbReference>
<dbReference type="Gene3D" id="1.10.150.130">
    <property type="match status" value="1"/>
</dbReference>
<dbReference type="OrthoDB" id="370771at2"/>
<dbReference type="EMBL" id="CP001841">
    <property type="protein sequence ID" value="AEF82833.1"/>
    <property type="molecule type" value="Genomic_DNA"/>
</dbReference>
<evidence type="ECO:0000256" key="2">
    <source>
        <dbReference type="ARBA" id="ARBA00023125"/>
    </source>
</evidence>
<dbReference type="GO" id="GO:0003677">
    <property type="term" value="F:DNA binding"/>
    <property type="evidence" value="ECO:0007669"/>
    <property type="project" value="UniProtKB-KW"/>
</dbReference>
<dbReference type="SUPFAM" id="SSF56349">
    <property type="entry name" value="DNA breaking-rejoining enzymes"/>
    <property type="match status" value="1"/>
</dbReference>
<evidence type="ECO:0000313" key="6">
    <source>
        <dbReference type="Proteomes" id="UP000009222"/>
    </source>
</evidence>
<dbReference type="PROSITE" id="PS51898">
    <property type="entry name" value="TYR_RECOMBINASE"/>
    <property type="match status" value="1"/>
</dbReference>
<dbReference type="Pfam" id="PF13102">
    <property type="entry name" value="Phage_int_SAM_5"/>
    <property type="match status" value="1"/>
</dbReference>
<proteinExistence type="inferred from homology"/>
<dbReference type="InterPro" id="IPR011010">
    <property type="entry name" value="DNA_brk_join_enz"/>
</dbReference>